<dbReference type="PIRSF" id="PIRSF000774">
    <property type="entry name" value="RpoN"/>
    <property type="match status" value="1"/>
</dbReference>
<dbReference type="PROSITE" id="PS00717">
    <property type="entry name" value="SIGMA54_1"/>
    <property type="match status" value="1"/>
</dbReference>
<dbReference type="InterPro" id="IPR038709">
    <property type="entry name" value="RpoN_core-bd_sf"/>
</dbReference>
<keyword evidence="8" id="KW-0804">Transcription</keyword>
<dbReference type="NCBIfam" id="TIGR02395">
    <property type="entry name" value="rpoN_sigma"/>
    <property type="match status" value="1"/>
</dbReference>
<evidence type="ECO:0000256" key="2">
    <source>
        <dbReference type="ARBA" id="ARBA00022478"/>
    </source>
</evidence>
<feature type="domain" description="RNA polymerase sigma factor 54 core-binding" evidence="10">
    <location>
        <begin position="76"/>
        <end position="261"/>
    </location>
</feature>
<evidence type="ECO:0000259" key="9">
    <source>
        <dbReference type="Pfam" id="PF04552"/>
    </source>
</evidence>
<evidence type="ECO:0000256" key="8">
    <source>
        <dbReference type="ARBA" id="ARBA00023163"/>
    </source>
</evidence>
<dbReference type="Gene3D" id="1.10.10.60">
    <property type="entry name" value="Homeodomain-like"/>
    <property type="match status" value="1"/>
</dbReference>
<protein>
    <submittedName>
        <fullName evidence="11">RNA polymerase sigma-54 factor</fullName>
    </submittedName>
</protein>
<dbReference type="STRING" id="571932.SAMN05421743_102274"/>
<dbReference type="GO" id="GO:0000428">
    <property type="term" value="C:DNA-directed RNA polymerase complex"/>
    <property type="evidence" value="ECO:0007669"/>
    <property type="project" value="UniProtKB-KW"/>
</dbReference>
<gene>
    <name evidence="11" type="ORF">SAMN05421743_102274</name>
</gene>
<dbReference type="Proteomes" id="UP000198584">
    <property type="component" value="Unassembled WGS sequence"/>
</dbReference>
<evidence type="ECO:0000313" key="11">
    <source>
        <dbReference type="EMBL" id="SEA03428.1"/>
    </source>
</evidence>
<dbReference type="PROSITE" id="PS50044">
    <property type="entry name" value="SIGMA54_3"/>
    <property type="match status" value="1"/>
</dbReference>
<evidence type="ECO:0000259" key="10">
    <source>
        <dbReference type="Pfam" id="PF04963"/>
    </source>
</evidence>
<keyword evidence="12" id="KW-1185">Reference proteome</keyword>
<proteinExistence type="inferred from homology"/>
<dbReference type="Pfam" id="PF04963">
    <property type="entry name" value="Sigma54_CBD"/>
    <property type="match status" value="1"/>
</dbReference>
<evidence type="ECO:0000256" key="3">
    <source>
        <dbReference type="ARBA" id="ARBA00022679"/>
    </source>
</evidence>
<keyword evidence="2" id="KW-0240">DNA-directed RNA polymerase</keyword>
<dbReference type="PRINTS" id="PR00045">
    <property type="entry name" value="SIGMA54FCT"/>
</dbReference>
<dbReference type="GO" id="GO:0016779">
    <property type="term" value="F:nucleotidyltransferase activity"/>
    <property type="evidence" value="ECO:0007669"/>
    <property type="project" value="UniProtKB-KW"/>
</dbReference>
<evidence type="ECO:0000256" key="5">
    <source>
        <dbReference type="ARBA" id="ARBA00023015"/>
    </source>
</evidence>
<feature type="domain" description="RNA polymerase sigma factor 54 DNA-binding" evidence="9">
    <location>
        <begin position="273"/>
        <end position="432"/>
    </location>
</feature>
<keyword evidence="4" id="KW-0548">Nucleotidyltransferase</keyword>
<keyword evidence="7" id="KW-0238">DNA-binding</keyword>
<organism evidence="11 12">
    <name type="scientific">Thalassobacillus cyri</name>
    <dbReference type="NCBI Taxonomy" id="571932"/>
    <lineage>
        <taxon>Bacteria</taxon>
        <taxon>Bacillati</taxon>
        <taxon>Bacillota</taxon>
        <taxon>Bacilli</taxon>
        <taxon>Bacillales</taxon>
        <taxon>Bacillaceae</taxon>
        <taxon>Thalassobacillus</taxon>
    </lineage>
</organism>
<comment type="similarity">
    <text evidence="1">Belongs to the sigma-54 factor family.</text>
</comment>
<dbReference type="EMBL" id="FNQR01000002">
    <property type="protein sequence ID" value="SEA03428.1"/>
    <property type="molecule type" value="Genomic_DNA"/>
</dbReference>
<sequence>MMELSLSQRQTTNLAMTTELRQAISLLQFSSMELTAYIQEQALENPLIELKERTPEVDHEPVYQQRSYHSGASPLDFATREKDIREDIWEQASLLDLPDVERLLMQYLIWNLDDNGYLPIPASEIADEFGLPADQVAGVIDTLQYLDPIGVGTGNLSDYLTFQLRQLHEDNVLAEQIVTNHLELLAEKKWRLLAEKLNAPLSEVHQAVELIQQLRPKPFAGIAKSPAEYMHPDITVKKHQGEYKIVLHDSYLPSIHVNTNYRTLINKNDQTAKYVKDNYQKALWLINSIEQRQATMMKIAKVLVEKQAGFFEEGFTAIRPLTLKEVAEAIGVHESTVSRAKANKVIQTPQGCFELSIFFTSKLSSESGNDTSSARVKALLKSLIETEDKRKPISDQKISDHFKTKEGITVSRRTVAKYREELHIPASSKRKRLS</sequence>
<dbReference type="GO" id="GO:0016987">
    <property type="term" value="F:sigma factor activity"/>
    <property type="evidence" value="ECO:0007669"/>
    <property type="project" value="UniProtKB-KW"/>
</dbReference>
<dbReference type="Pfam" id="PF04552">
    <property type="entry name" value="Sigma54_DBD"/>
    <property type="match status" value="1"/>
</dbReference>
<reference evidence="11 12" key="1">
    <citation type="submission" date="2016-10" db="EMBL/GenBank/DDBJ databases">
        <authorList>
            <person name="de Groot N.N."/>
        </authorList>
    </citation>
    <scope>NUCLEOTIDE SEQUENCE [LARGE SCALE GENOMIC DNA]</scope>
    <source>
        <strain evidence="11 12">CCM7597</strain>
    </source>
</reference>
<dbReference type="GO" id="GO:0006352">
    <property type="term" value="P:DNA-templated transcription initiation"/>
    <property type="evidence" value="ECO:0007669"/>
    <property type="project" value="InterPro"/>
</dbReference>
<accession>A0A1H3XY37</accession>
<dbReference type="OrthoDB" id="9814402at2"/>
<keyword evidence="3" id="KW-0808">Transferase</keyword>
<evidence type="ECO:0000313" key="12">
    <source>
        <dbReference type="Proteomes" id="UP000198584"/>
    </source>
</evidence>
<evidence type="ECO:0000256" key="6">
    <source>
        <dbReference type="ARBA" id="ARBA00023082"/>
    </source>
</evidence>
<dbReference type="AlphaFoldDB" id="A0A1H3XY37"/>
<keyword evidence="5" id="KW-0805">Transcription regulation</keyword>
<dbReference type="Gene3D" id="1.10.10.1330">
    <property type="entry name" value="RNA polymerase sigma-54 factor, core-binding domain"/>
    <property type="match status" value="1"/>
</dbReference>
<dbReference type="InterPro" id="IPR007046">
    <property type="entry name" value="RNA_pol_sigma_54_core-bd"/>
</dbReference>
<dbReference type="PANTHER" id="PTHR32248:SF4">
    <property type="entry name" value="RNA POLYMERASE SIGMA-54 FACTOR"/>
    <property type="match status" value="1"/>
</dbReference>
<dbReference type="PROSITE" id="PS00718">
    <property type="entry name" value="SIGMA54_2"/>
    <property type="match status" value="1"/>
</dbReference>
<name>A0A1H3XY37_9BACI</name>
<dbReference type="InterPro" id="IPR007634">
    <property type="entry name" value="RNA_pol_sigma_54_DNA-bd"/>
</dbReference>
<evidence type="ECO:0000256" key="1">
    <source>
        <dbReference type="ARBA" id="ARBA00008798"/>
    </source>
</evidence>
<dbReference type="GO" id="GO:0003677">
    <property type="term" value="F:DNA binding"/>
    <property type="evidence" value="ECO:0007669"/>
    <property type="project" value="UniProtKB-KW"/>
</dbReference>
<dbReference type="InterPro" id="IPR000394">
    <property type="entry name" value="RNA_pol_sigma_54"/>
</dbReference>
<evidence type="ECO:0000256" key="4">
    <source>
        <dbReference type="ARBA" id="ARBA00022695"/>
    </source>
</evidence>
<dbReference type="GO" id="GO:0001216">
    <property type="term" value="F:DNA-binding transcription activator activity"/>
    <property type="evidence" value="ECO:0007669"/>
    <property type="project" value="InterPro"/>
</dbReference>
<evidence type="ECO:0000256" key="7">
    <source>
        <dbReference type="ARBA" id="ARBA00023125"/>
    </source>
</evidence>
<dbReference type="Pfam" id="PF00309">
    <property type="entry name" value="Sigma54_AID"/>
    <property type="match status" value="1"/>
</dbReference>
<dbReference type="PANTHER" id="PTHR32248">
    <property type="entry name" value="RNA POLYMERASE SIGMA-54 FACTOR"/>
    <property type="match status" value="1"/>
</dbReference>
<keyword evidence="6" id="KW-0731">Sigma factor</keyword>
<dbReference type="RefSeq" id="WP_093042478.1">
    <property type="nucleotide sequence ID" value="NZ_FNQR01000002.1"/>
</dbReference>